<dbReference type="OrthoDB" id="765580at2"/>
<dbReference type="PROSITE" id="PS51318">
    <property type="entry name" value="TAT"/>
    <property type="match status" value="1"/>
</dbReference>
<comment type="caution">
    <text evidence="2">The sequence shown here is derived from an EMBL/GenBank/DDBJ whole genome shotgun (WGS) entry which is preliminary data.</text>
</comment>
<feature type="domain" description="DUF4142" evidence="1">
    <location>
        <begin position="46"/>
        <end position="174"/>
    </location>
</feature>
<dbReference type="PANTHER" id="PTHR38593">
    <property type="entry name" value="BLR2558 PROTEIN"/>
    <property type="match status" value="1"/>
</dbReference>
<evidence type="ECO:0000313" key="2">
    <source>
        <dbReference type="EMBL" id="TWR31214.1"/>
    </source>
</evidence>
<dbReference type="Gene3D" id="1.20.1260.10">
    <property type="match status" value="1"/>
</dbReference>
<dbReference type="InterPro" id="IPR025419">
    <property type="entry name" value="DUF4142"/>
</dbReference>
<keyword evidence="3" id="KW-1185">Reference proteome</keyword>
<dbReference type="AlphaFoldDB" id="A0A563UIK2"/>
<dbReference type="PANTHER" id="PTHR38593:SF1">
    <property type="entry name" value="BLR2558 PROTEIN"/>
    <property type="match status" value="1"/>
</dbReference>
<name>A0A563UIK2_9SPHI</name>
<evidence type="ECO:0000259" key="1">
    <source>
        <dbReference type="Pfam" id="PF13628"/>
    </source>
</evidence>
<dbReference type="InterPro" id="IPR012347">
    <property type="entry name" value="Ferritin-like"/>
</dbReference>
<gene>
    <name evidence="2" type="ORF">FPZ43_01690</name>
</gene>
<dbReference type="RefSeq" id="WP_146380111.1">
    <property type="nucleotide sequence ID" value="NZ_VOEJ01000001.1"/>
</dbReference>
<proteinExistence type="predicted"/>
<dbReference type="InterPro" id="IPR006311">
    <property type="entry name" value="TAT_signal"/>
</dbReference>
<accession>A0A563UIK2</accession>
<protein>
    <submittedName>
        <fullName evidence="2">DUF4142 domain-containing protein</fullName>
    </submittedName>
</protein>
<dbReference type="Pfam" id="PF13628">
    <property type="entry name" value="DUF4142"/>
    <property type="match status" value="1"/>
</dbReference>
<reference evidence="2 3" key="1">
    <citation type="submission" date="2019-07" db="EMBL/GenBank/DDBJ databases">
        <authorList>
            <person name="Kim J."/>
        </authorList>
    </citation>
    <scope>NUCLEOTIDE SEQUENCE [LARGE SCALE GENOMIC DNA]</scope>
    <source>
        <strain evidence="3">dk17</strain>
    </source>
</reference>
<sequence>MKNESNSRRKFLSTTVKGSILAGAGAGVLGSLLQPLTATAQTGGADAQHRAKIGALGATSLQASKLALTKATNPKVKMFAKFEAAEQEAMGQILKDAGTVPAPDAAGKEDMITLQKLSGAAFDKAFMTAQVKTHQKLNIAVTAYQASTGSAQIKHFANLALSTIKEHTERGQMLLSELA</sequence>
<dbReference type="Proteomes" id="UP000320042">
    <property type="component" value="Unassembled WGS sequence"/>
</dbReference>
<evidence type="ECO:0000313" key="3">
    <source>
        <dbReference type="Proteomes" id="UP000320042"/>
    </source>
</evidence>
<organism evidence="2 3">
    <name type="scientific">Mucilaginibacter pallidiroseus</name>
    <dbReference type="NCBI Taxonomy" id="2599295"/>
    <lineage>
        <taxon>Bacteria</taxon>
        <taxon>Pseudomonadati</taxon>
        <taxon>Bacteroidota</taxon>
        <taxon>Sphingobacteriia</taxon>
        <taxon>Sphingobacteriales</taxon>
        <taxon>Sphingobacteriaceae</taxon>
        <taxon>Mucilaginibacter</taxon>
    </lineage>
</organism>
<dbReference type="EMBL" id="VOEJ01000001">
    <property type="protein sequence ID" value="TWR31214.1"/>
    <property type="molecule type" value="Genomic_DNA"/>
</dbReference>